<feature type="non-terminal residue" evidence="1">
    <location>
        <position position="1"/>
    </location>
</feature>
<dbReference type="AlphaFoldDB" id="A0A0B7C3K6"/>
<gene>
    <name evidence="1" type="primary">ORF222151</name>
</gene>
<proteinExistence type="predicted"/>
<accession>A0A0B7C3K6</accession>
<sequence length="101" mass="11505">FIKKRKLQDQSRWVRSLVSHGQENSASLPSVALLHGSTSAHLNNPASSFDPAAQYVDPEMLEQASMFDFVSNDTPAVSNNQYRSHQYHHPHFNNHLNNYNQ</sequence>
<dbReference type="EMBL" id="HACG01052922">
    <property type="protein sequence ID" value="CEK99793.1"/>
    <property type="molecule type" value="Transcribed_RNA"/>
</dbReference>
<organism evidence="1">
    <name type="scientific">Arion vulgaris</name>
    <dbReference type="NCBI Taxonomy" id="1028688"/>
    <lineage>
        <taxon>Eukaryota</taxon>
        <taxon>Metazoa</taxon>
        <taxon>Spiralia</taxon>
        <taxon>Lophotrochozoa</taxon>
        <taxon>Mollusca</taxon>
        <taxon>Gastropoda</taxon>
        <taxon>Heterobranchia</taxon>
        <taxon>Euthyneura</taxon>
        <taxon>Panpulmonata</taxon>
        <taxon>Eupulmonata</taxon>
        <taxon>Stylommatophora</taxon>
        <taxon>Helicina</taxon>
        <taxon>Arionoidea</taxon>
        <taxon>Arionidae</taxon>
        <taxon>Arion</taxon>
    </lineage>
</organism>
<evidence type="ECO:0000313" key="1">
    <source>
        <dbReference type="EMBL" id="CEK99793.1"/>
    </source>
</evidence>
<reference evidence="1" key="1">
    <citation type="submission" date="2014-12" db="EMBL/GenBank/DDBJ databases">
        <title>Insight into the proteome of Arion vulgaris.</title>
        <authorList>
            <person name="Aradska J."/>
            <person name="Bulat T."/>
            <person name="Smidak R."/>
            <person name="Sarate P."/>
            <person name="Gangsoo J."/>
            <person name="Sialana F."/>
            <person name="Bilban M."/>
            <person name="Lubec G."/>
        </authorList>
    </citation>
    <scope>NUCLEOTIDE SEQUENCE</scope>
    <source>
        <tissue evidence="1">Skin</tissue>
    </source>
</reference>
<feature type="non-terminal residue" evidence="1">
    <location>
        <position position="101"/>
    </location>
</feature>
<name>A0A0B7C3K6_9EUPU</name>
<protein>
    <submittedName>
        <fullName evidence="1">Uncharacterized protein</fullName>
    </submittedName>
</protein>